<keyword evidence="2" id="KW-1185">Reference proteome</keyword>
<protein>
    <submittedName>
        <fullName evidence="1">Uncharacterized protein</fullName>
    </submittedName>
</protein>
<accession>A0ACB9ZMN1</accession>
<evidence type="ECO:0000313" key="2">
    <source>
        <dbReference type="Proteomes" id="UP001060085"/>
    </source>
</evidence>
<evidence type="ECO:0000313" key="1">
    <source>
        <dbReference type="EMBL" id="KAI5648526.1"/>
    </source>
</evidence>
<proteinExistence type="predicted"/>
<reference evidence="2" key="1">
    <citation type="journal article" date="2023" name="Nat. Plants">
        <title>Single-cell RNA sequencing provides a high-resolution roadmap for understanding the multicellular compartmentation of specialized metabolism.</title>
        <authorList>
            <person name="Sun S."/>
            <person name="Shen X."/>
            <person name="Li Y."/>
            <person name="Li Y."/>
            <person name="Wang S."/>
            <person name="Li R."/>
            <person name="Zhang H."/>
            <person name="Shen G."/>
            <person name="Guo B."/>
            <person name="Wei J."/>
            <person name="Xu J."/>
            <person name="St-Pierre B."/>
            <person name="Chen S."/>
            <person name="Sun C."/>
        </authorList>
    </citation>
    <scope>NUCLEOTIDE SEQUENCE [LARGE SCALE GENOMIC DNA]</scope>
</reference>
<comment type="caution">
    <text evidence="1">The sequence shown here is derived from an EMBL/GenBank/DDBJ whole genome shotgun (WGS) entry which is preliminary data.</text>
</comment>
<gene>
    <name evidence="1" type="ORF">M9H77_34531</name>
</gene>
<name>A0ACB9ZMN1_CATRO</name>
<dbReference type="EMBL" id="CM044708">
    <property type="protein sequence ID" value="KAI5648526.1"/>
    <property type="molecule type" value="Genomic_DNA"/>
</dbReference>
<sequence length="110" mass="12955">MTNIQLGMRDHTITKYNPREGIYMVKSPRRLDGTGNNNDTLKMNEKSCSCGKWQEYTLHCSHALTVCRENGTRLDTYVSDIYLQITYRRTYQSNFFPLSTRTFREMLLTI</sequence>
<organism evidence="1 2">
    <name type="scientific">Catharanthus roseus</name>
    <name type="common">Madagascar periwinkle</name>
    <name type="synonym">Vinca rosea</name>
    <dbReference type="NCBI Taxonomy" id="4058"/>
    <lineage>
        <taxon>Eukaryota</taxon>
        <taxon>Viridiplantae</taxon>
        <taxon>Streptophyta</taxon>
        <taxon>Embryophyta</taxon>
        <taxon>Tracheophyta</taxon>
        <taxon>Spermatophyta</taxon>
        <taxon>Magnoliopsida</taxon>
        <taxon>eudicotyledons</taxon>
        <taxon>Gunneridae</taxon>
        <taxon>Pentapetalae</taxon>
        <taxon>asterids</taxon>
        <taxon>lamiids</taxon>
        <taxon>Gentianales</taxon>
        <taxon>Apocynaceae</taxon>
        <taxon>Rauvolfioideae</taxon>
        <taxon>Vinceae</taxon>
        <taxon>Catharanthinae</taxon>
        <taxon>Catharanthus</taxon>
    </lineage>
</organism>
<dbReference type="Proteomes" id="UP001060085">
    <property type="component" value="Linkage Group LG08"/>
</dbReference>